<proteinExistence type="predicted"/>
<evidence type="ECO:0000313" key="1">
    <source>
        <dbReference type="EMBL" id="KAG7174357.1"/>
    </source>
</evidence>
<accession>A0A8J5N744</accession>
<comment type="caution">
    <text evidence="1">The sequence shown here is derived from an EMBL/GenBank/DDBJ whole genome shotgun (WGS) entry which is preliminary data.</text>
</comment>
<evidence type="ECO:0000313" key="2">
    <source>
        <dbReference type="Proteomes" id="UP000747542"/>
    </source>
</evidence>
<dbReference type="GO" id="GO:0006688">
    <property type="term" value="P:glycosphingolipid biosynthetic process"/>
    <property type="evidence" value="ECO:0007669"/>
    <property type="project" value="TreeGrafter"/>
</dbReference>
<dbReference type="GO" id="GO:0016020">
    <property type="term" value="C:membrane"/>
    <property type="evidence" value="ECO:0007669"/>
    <property type="project" value="GOC"/>
</dbReference>
<organism evidence="1 2">
    <name type="scientific">Homarus americanus</name>
    <name type="common">American lobster</name>
    <dbReference type="NCBI Taxonomy" id="6706"/>
    <lineage>
        <taxon>Eukaryota</taxon>
        <taxon>Metazoa</taxon>
        <taxon>Ecdysozoa</taxon>
        <taxon>Arthropoda</taxon>
        <taxon>Crustacea</taxon>
        <taxon>Multicrustacea</taxon>
        <taxon>Malacostraca</taxon>
        <taxon>Eumalacostraca</taxon>
        <taxon>Eucarida</taxon>
        <taxon>Decapoda</taxon>
        <taxon>Pleocyemata</taxon>
        <taxon>Astacidea</taxon>
        <taxon>Nephropoidea</taxon>
        <taxon>Nephropidae</taxon>
        <taxon>Homarus</taxon>
    </lineage>
</organism>
<name>A0A8J5N744_HOMAM</name>
<dbReference type="InterPro" id="IPR051981">
    <property type="entry name" value="Glycosyltransf_32"/>
</dbReference>
<keyword evidence="2" id="KW-1185">Reference proteome</keyword>
<dbReference type="PANTHER" id="PTHR12042:SF21">
    <property type="entry name" value="ALPHA1,4-GALACTOSYLTRANSFERASE 1-RELATED"/>
    <property type="match status" value="1"/>
</dbReference>
<feature type="non-terminal residue" evidence="1">
    <location>
        <position position="1"/>
    </location>
</feature>
<dbReference type="AlphaFoldDB" id="A0A8J5N744"/>
<dbReference type="PANTHER" id="PTHR12042">
    <property type="entry name" value="LACTOSYLCERAMIDE 4-ALPHA-GALACTOSYLTRANSFERASE ALPHA- 1,4-GALACTOSYLTRANSFERASE"/>
    <property type="match status" value="1"/>
</dbReference>
<dbReference type="GO" id="GO:0016758">
    <property type="term" value="F:hexosyltransferase activity"/>
    <property type="evidence" value="ECO:0007669"/>
    <property type="project" value="TreeGrafter"/>
</dbReference>
<protein>
    <submittedName>
        <fullName evidence="1">Lactosylceramide 4-alpha-galactosyltransferase-like 3</fullName>
    </submittedName>
</protein>
<sequence>MRQWRRYIALRVAGAFILLVCLLYTSRPPEGKRPPPPSPSQGDVQVDKDEQVNDPLSFCRTPSGPQTPHQHFLKLVDIFSLKEAQQEGVNNILLVESSCAVNPNLRVWCALESLARQNPQAVVWYVMTSQVVDLRQVVAGRLLEHYHNLRVVTVDLRQVFYNTPLMDLYTSTAWNHNT</sequence>
<dbReference type="EMBL" id="JAHLQT010007678">
    <property type="protein sequence ID" value="KAG7174357.1"/>
    <property type="molecule type" value="Genomic_DNA"/>
</dbReference>
<dbReference type="Proteomes" id="UP000747542">
    <property type="component" value="Unassembled WGS sequence"/>
</dbReference>
<reference evidence="1" key="1">
    <citation type="journal article" date="2021" name="Sci. Adv.">
        <title>The American lobster genome reveals insights on longevity, neural, and immune adaptations.</title>
        <authorList>
            <person name="Polinski J.M."/>
            <person name="Zimin A.V."/>
            <person name="Clark K.F."/>
            <person name="Kohn A.B."/>
            <person name="Sadowski N."/>
            <person name="Timp W."/>
            <person name="Ptitsyn A."/>
            <person name="Khanna P."/>
            <person name="Romanova D.Y."/>
            <person name="Williams P."/>
            <person name="Greenwood S.J."/>
            <person name="Moroz L.L."/>
            <person name="Walt D.R."/>
            <person name="Bodnar A.G."/>
        </authorList>
    </citation>
    <scope>NUCLEOTIDE SEQUENCE</scope>
    <source>
        <strain evidence="1">GMGI-L3</strain>
    </source>
</reference>
<gene>
    <name evidence="1" type="primary">A4galt-L3</name>
    <name evidence="1" type="ORF">Hamer_G003296</name>
</gene>